<dbReference type="Proteomes" id="UP000297447">
    <property type="component" value="Unassembled WGS sequence"/>
</dbReference>
<gene>
    <name evidence="1" type="ORF">E3T55_18960</name>
</gene>
<dbReference type="AlphaFoldDB" id="A0A4R8ZTX9"/>
<dbReference type="EMBL" id="SOHE01000087">
    <property type="protein sequence ID" value="TFD45351.1"/>
    <property type="molecule type" value="Genomic_DNA"/>
</dbReference>
<name>A0A4R8ZTX9_9MICO</name>
<proteinExistence type="predicted"/>
<accession>A0A4R8ZTX9</accession>
<reference evidence="1 2" key="1">
    <citation type="submission" date="2019-03" db="EMBL/GenBank/DDBJ databases">
        <title>Genomics of glacier-inhabiting Cryobacterium strains.</title>
        <authorList>
            <person name="Liu Q."/>
            <person name="Xin Y.-H."/>
        </authorList>
    </citation>
    <scope>NUCLEOTIDE SEQUENCE [LARGE SCALE GENOMIC DNA]</scope>
    <source>
        <strain evidence="1 2">Hh14</strain>
    </source>
</reference>
<organism evidence="1 2">
    <name type="scientific">Cryobacterium frigoriphilum</name>
    <dbReference type="NCBI Taxonomy" id="1259150"/>
    <lineage>
        <taxon>Bacteria</taxon>
        <taxon>Bacillati</taxon>
        <taxon>Actinomycetota</taxon>
        <taxon>Actinomycetes</taxon>
        <taxon>Micrococcales</taxon>
        <taxon>Microbacteriaceae</taxon>
        <taxon>Cryobacterium</taxon>
    </lineage>
</organism>
<sequence>MTVTATAPSAVADLVRLLVAARNTASWAKPGPVTLKVTLLSPSKDPGANATAAGSPGAITAGAVIEVVGTYSTAAAPVVTAADPTVSAASMANTVAALRRAWTGVLVLMGMWWGPLECGVWAPPGSCRIDHFLAECAILASG</sequence>
<keyword evidence="2" id="KW-1185">Reference proteome</keyword>
<evidence type="ECO:0000313" key="1">
    <source>
        <dbReference type="EMBL" id="TFD45351.1"/>
    </source>
</evidence>
<evidence type="ECO:0000313" key="2">
    <source>
        <dbReference type="Proteomes" id="UP000297447"/>
    </source>
</evidence>
<protein>
    <submittedName>
        <fullName evidence="1">Uncharacterized protein</fullName>
    </submittedName>
</protein>
<comment type="caution">
    <text evidence="1">The sequence shown here is derived from an EMBL/GenBank/DDBJ whole genome shotgun (WGS) entry which is preliminary data.</text>
</comment>